<dbReference type="Proteomes" id="UP000267017">
    <property type="component" value="Unassembled WGS sequence"/>
</dbReference>
<dbReference type="RefSeq" id="WP_128630335.1">
    <property type="nucleotide sequence ID" value="NZ_RRCN01000001.1"/>
</dbReference>
<sequence>MHYQCTAFIESEEATITTNDVNEFDRLLAAGGTMLCHPELFSQQDGGNDLDQLGSIPYVVQIPRDKLALLRSIPTDTLEGYETLLSD</sequence>
<name>A0A3P3TYV0_9BACL</name>
<reference evidence="1 2" key="1">
    <citation type="submission" date="2018-11" db="EMBL/GenBank/DDBJ databases">
        <title>Genome sequencing of Paenibacillus sp. KCOM 3021 (= ChDC PVNT-B20).</title>
        <authorList>
            <person name="Kook J.-K."/>
            <person name="Park S.-N."/>
            <person name="Lim Y.K."/>
        </authorList>
    </citation>
    <scope>NUCLEOTIDE SEQUENCE [LARGE SCALE GENOMIC DNA]</scope>
    <source>
        <strain evidence="1 2">KCOM 3021</strain>
    </source>
</reference>
<protein>
    <submittedName>
        <fullName evidence="1">Uncharacterized protein</fullName>
    </submittedName>
</protein>
<evidence type="ECO:0000313" key="1">
    <source>
        <dbReference type="EMBL" id="RRJ62448.1"/>
    </source>
</evidence>
<proteinExistence type="predicted"/>
<keyword evidence="2" id="KW-1185">Reference proteome</keyword>
<accession>A0A3P3TYV0</accession>
<organism evidence="1 2">
    <name type="scientific">Paenibacillus oralis</name>
    <dbReference type="NCBI Taxonomy" id="2490856"/>
    <lineage>
        <taxon>Bacteria</taxon>
        <taxon>Bacillati</taxon>
        <taxon>Bacillota</taxon>
        <taxon>Bacilli</taxon>
        <taxon>Bacillales</taxon>
        <taxon>Paenibacillaceae</taxon>
        <taxon>Paenibacillus</taxon>
    </lineage>
</organism>
<dbReference type="EMBL" id="RRCN01000001">
    <property type="protein sequence ID" value="RRJ62448.1"/>
    <property type="molecule type" value="Genomic_DNA"/>
</dbReference>
<evidence type="ECO:0000313" key="2">
    <source>
        <dbReference type="Proteomes" id="UP000267017"/>
    </source>
</evidence>
<dbReference type="AlphaFoldDB" id="A0A3P3TYV0"/>
<comment type="caution">
    <text evidence="1">The sequence shown here is derived from an EMBL/GenBank/DDBJ whole genome shotgun (WGS) entry which is preliminary data.</text>
</comment>
<gene>
    <name evidence="1" type="ORF">EHV15_05395</name>
</gene>